<feature type="domain" description="Big-1" evidence="6">
    <location>
        <begin position="2225"/>
        <end position="2314"/>
    </location>
</feature>
<feature type="domain" description="Big-1" evidence="6">
    <location>
        <begin position="1158"/>
        <end position="1247"/>
    </location>
</feature>
<feature type="domain" description="Big-1" evidence="6">
    <location>
        <begin position="2807"/>
        <end position="2896"/>
    </location>
</feature>
<accession>A0AAN3LH82</accession>
<dbReference type="InterPro" id="IPR024519">
    <property type="entry name" value="IAT_beta"/>
</dbReference>
<feature type="domain" description="Big-1" evidence="6">
    <location>
        <begin position="2128"/>
        <end position="2217"/>
    </location>
</feature>
<feature type="domain" description="Big-1" evidence="6">
    <location>
        <begin position="1352"/>
        <end position="1441"/>
    </location>
</feature>
<dbReference type="FunFam" id="2.40.160.160:FF:000001">
    <property type="entry name" value="Intimin-like inverse autotransporter SinH"/>
    <property type="match status" value="1"/>
</dbReference>
<dbReference type="SMART" id="SM00634">
    <property type="entry name" value="BID_1"/>
    <property type="match status" value="25"/>
</dbReference>
<dbReference type="Gene3D" id="2.60.40.10">
    <property type="entry name" value="Immunoglobulins"/>
    <property type="match status" value="30"/>
</dbReference>
<reference evidence="8 9" key="1">
    <citation type="submission" date="2018-08" db="EMBL/GenBank/DDBJ databases">
        <authorList>
            <consortium name="GenomeTrakr network: Whole genome sequencing for foodborne pathogen traceback"/>
        </authorList>
    </citation>
    <scope>NUCLEOTIDE SEQUENCE [LARGE SCALE GENOMIC DNA]</scope>
    <source>
        <strain evidence="8 9">AZ-TG73163</strain>
    </source>
</reference>
<feature type="domain" description="Big-1" evidence="6">
    <location>
        <begin position="2031"/>
        <end position="2120"/>
    </location>
</feature>
<protein>
    <recommendedName>
        <fullName evidence="10">Inverse autotransporter adhesin EaeX/Air</fullName>
    </recommendedName>
</protein>
<feature type="domain" description="Big-1" evidence="6">
    <location>
        <begin position="2710"/>
        <end position="2799"/>
    </location>
</feature>
<dbReference type="InterPro" id="IPR003344">
    <property type="entry name" value="Big_1_dom"/>
</dbReference>
<comment type="caution">
    <text evidence="8">The sequence shown here is derived from an EMBL/GenBank/DDBJ whole genome shotgun (WGS) entry which is preliminary data.</text>
</comment>
<evidence type="ECO:0000256" key="4">
    <source>
        <dbReference type="ARBA" id="ARBA00023136"/>
    </source>
</evidence>
<dbReference type="GO" id="GO:0007155">
    <property type="term" value="P:cell adhesion"/>
    <property type="evidence" value="ECO:0007669"/>
    <property type="project" value="InterPro"/>
</dbReference>
<feature type="domain" description="Big-1" evidence="6">
    <location>
        <begin position="1546"/>
        <end position="1635"/>
    </location>
</feature>
<dbReference type="Pfam" id="PF02369">
    <property type="entry name" value="Big_1"/>
    <property type="match status" value="23"/>
</dbReference>
<dbReference type="InterPro" id="IPR013783">
    <property type="entry name" value="Ig-like_fold"/>
</dbReference>
<dbReference type="Gene3D" id="2.60.40.1930">
    <property type="match status" value="1"/>
</dbReference>
<evidence type="ECO:0000256" key="1">
    <source>
        <dbReference type="ARBA" id="ARBA00004442"/>
    </source>
</evidence>
<feature type="domain" description="LysM" evidence="7">
    <location>
        <begin position="68"/>
        <end position="116"/>
    </location>
</feature>
<evidence type="ECO:0000313" key="9">
    <source>
        <dbReference type="Proteomes" id="UP000527548"/>
    </source>
</evidence>
<dbReference type="Pfam" id="PF11924">
    <property type="entry name" value="IAT_beta"/>
    <property type="match status" value="1"/>
</dbReference>
<evidence type="ECO:0000256" key="2">
    <source>
        <dbReference type="ARBA" id="ARBA00010116"/>
    </source>
</evidence>
<comment type="similarity">
    <text evidence="2">Belongs to the intimin/invasin family.</text>
</comment>
<evidence type="ECO:0000313" key="8">
    <source>
        <dbReference type="EMBL" id="EFM0252641.1"/>
    </source>
</evidence>
<dbReference type="InterPro" id="IPR018392">
    <property type="entry name" value="LysM"/>
</dbReference>
<dbReference type="Pfam" id="PF21764">
    <property type="entry name" value="Invasin_D4"/>
    <property type="match status" value="1"/>
</dbReference>
<dbReference type="InterPro" id="IPR051715">
    <property type="entry name" value="Intimin-Invasin_domain"/>
</dbReference>
<evidence type="ECO:0008006" key="10">
    <source>
        <dbReference type="Google" id="ProtNLM"/>
    </source>
</evidence>
<dbReference type="InterPro" id="IPR016186">
    <property type="entry name" value="C-type_lectin-like/link_sf"/>
</dbReference>
<dbReference type="PRINTS" id="PR01369">
    <property type="entry name" value="INTIMIN"/>
</dbReference>
<dbReference type="Gene3D" id="2.60.40.1080">
    <property type="match status" value="1"/>
</dbReference>
<feature type="domain" description="Big-1" evidence="6">
    <location>
        <begin position="2904"/>
        <end position="2993"/>
    </location>
</feature>
<name>A0AAN3LH82_ECOLX</name>
<dbReference type="PANTHER" id="PTHR39576:SF2">
    <property type="entry name" value="ATTACHING AND EFFACING PROTEIN HOMOLOG-RELATED"/>
    <property type="match status" value="1"/>
</dbReference>
<dbReference type="EMBL" id="AATJOC010000005">
    <property type="protein sequence ID" value="EFM0252641.1"/>
    <property type="molecule type" value="Genomic_DNA"/>
</dbReference>
<dbReference type="Pfam" id="PF09134">
    <property type="entry name" value="Invasin_D3"/>
    <property type="match status" value="1"/>
</dbReference>
<feature type="domain" description="Big-1" evidence="6">
    <location>
        <begin position="1934"/>
        <end position="2023"/>
    </location>
</feature>
<dbReference type="InterPro" id="IPR038177">
    <property type="entry name" value="IAT_beta_sf"/>
</dbReference>
<feature type="domain" description="Big-1" evidence="6">
    <location>
        <begin position="743"/>
        <end position="836"/>
    </location>
</feature>
<dbReference type="GO" id="GO:0009279">
    <property type="term" value="C:cell outer membrane"/>
    <property type="evidence" value="ECO:0007669"/>
    <property type="project" value="UniProtKB-SubCell"/>
</dbReference>
<feature type="domain" description="Big-1" evidence="6">
    <location>
        <begin position="2516"/>
        <end position="2605"/>
    </location>
</feature>
<sequence length="3904" mass="404894">MAGKAHGNGDRRGDNTICGLGDRLRRLTAGICLITQTIFPVMAAAPTHINHAHSDTATSLILPNVKTIPYTLGALESPSTVAARFGITVDELRRLNQFRTFARGFDNVRQGDEIDVPLINSNSPEARNLKAMQMERDGKDPQMQVAEMAQQSGTLLARDMDSEQAASMARGWVASSASAQATDWLSRWGTARVSLGVDEDFSLKSSSFEFLHPWYETPDNLVFSQHTLHRTDDRTQTNHGIGWRYFTPSWMSGVNMFIDHDLTRYHTRTGIGVEYWRDYLKLSGNGYLRLSNWRSAPELDHDYEARPANGWDLRAEGWLPAWPQLGGKLVYEQYYGDEVALFGKDERQNDPHAITAGLSYTPVPLISFSAEQRQGKQGENDTRIGMELTLQPGHSLQKQLDPAEVAARRSLVGSRYDLVDRNNNIVLEYRKKELVRLTLTDPLKGKPGEVKSLVSSLQTKYALKGYDIEAASLQSAGGKVAVSGKDIQVTIPPYRFTAMPETDNTYPIAVTAEDSKGNFSRREESMVVVEKPTLSLADSTLSVDLQILLADGKSTSMLTYTARDSSGKPIPGMTLKTQVKGLQDFALSEWKDNGNGTYTQIVTAGKTSGALSLMPQFNGDDIAKTPALIAIVANTASRADSTIETDQDNYVAGKPIVVKVTLRDDNGNGVTGRKELLKQTVKVDNTKADAVSAWTEESEGIYKASYTAHLIGDKLTAQLTMPGWQTKHSDAFSIAGDKDTAKIAAMQITANNAVARRDHNTVAVTVRDVHQNLLQGQNVTFTVVNGAAVFADPNGGIVTTDKDGIASVNLASDQAVNSLIKAEINGSSQSVEVSFITGDISQLTSTIKTDDVSYTAGGKIKVSVTLMDEQKNLVKGMASLLAGSGVVEVSGTDKNETGNWSEESDGVYTTTRTAKIAGDRHYATLKLSTWSSAQQSDAYAIRESGAVLAYSSIVTDKTTYTAGGVIKVTVTLKDSYENLVGGQRDAINLAIQLPNTKAESIAWNEDQKGIYTATYTALLPGTGLKAQLQMSDWASALTSNDYSISGDAASAQIVAMQVTTGNPDVLANGSDRHTVNVRVEDQFGNVLPEQTVTFTVTKGAAVFANAGQSADIRTDAHGMAEVDLSSTVADASTVEAKVNQSSDSKTVNFVADVSTAQIADLVVIKDGSVADGSTANTLRVRVTDAFGNALDGQTVSVLADNSATVAPTVITEPDGTVEISVTSQTAGVSAVTASINNSSLSRNVTFVADVRTAKIADLEVIKDGSEADGATANTLRARVTDAFGNALAGQTVSVTAGNSATVAPTVITEPDGTVEISVTSQTAGISTVTASINSSSLSRDVTFIADVRTAQIAELVVIKDNSVADGATANTLQVKVTDAFGNTLAGQTVSVTAGNGATVAPTVITEPDGMVEISVTSQTAGASTVTASINSSSLSRNVTFIADVRTAQIADLVVIKDGSEADGSTENTLRARVTDAFGNALAGQTVSVLADNGATTAPTVITEPDGTVEISVTSQTAGISAVTASINNSTLSQNVMFIADIRTAQIAELVVIKDGSEADGATANTLRARVTDAFGNALAGQTVSVTAGNGATVAPTVITEPDGMVEISVTSQTAGTTAVTASINSSSQSRNVTFIADVRTAKIADLVVTRDNSVADASTANTLQVKVTDANGNTLAGQMVSVMAGNGATVAPTVITEPDGTAEISVTSQTAGISTVTATINSSSQSRNVTFIADVRTAKIADLVVMQDGSVADGTTANTLQVKVTDAFGNALAGQTVSVLADNGATVALTVTTQPDGTVEISVTSQTAGVSTVTASINNSSQSRNVTFIADVRTAQIADLGVIKDGSVADGSTANTLRARVTDAFGNALAGQTVSVLADNGATVSPAVTTEPDGTVEISVTSQTAGISTVTASINSSSLSRDVTFIADVRTAQIAELVVIKDNSVADGATANTLQVKVTDAFGNTLGGQTVSVTAGNGATVAPTVITEPDGMVEISVTSQTAGASTVTASINSSSLSRNVTFIADVRTAKIADLVVSQDNAVADGATANTLRARVTDAFGNALNGQTVSVLADNGATVALTVTTQPDGTVEISVTSQTAGVSTVTATINNSSQSRNVTFIADVRTAQIADLVVIKDGSVADGAMANTLRVRVTDAFGNALAGQTVSVMADNGATVTPTVITGPDGTVEISITSQTAGTSTGTASINNSSLSRNVTFIADVRTAQIADLVVTRDNSVADGATANTLRARVTDAFGNTLAGQTVSVLADNGATVTPTVTTRPDGTVEFSVTSQTAGTSAVTASINNSSQSRNVTFIADVSTAQIADLGVIKDGSVADGATANTLRARVTDAFGNALAGQTVSVLADNGATVAPTVITGPDGTVEISVTSQTAGVSAVTASINSSSLSQSVMFIADVRTAQIADLVVTQDGSVADGATANTLRARVTDAFGNALNGQTVSVSADNSAMVTPTVTTQPDGTVEISVTSQTAGVSTVTASINSSSLSRNVTFVADVSTAKIADLVVIQDNSVADGAMANTLRVRVTDAFGNALAGQTVSVLADNGATVAPVVTTQPDGTVEISVTSQTAGISAVTATINSSSLSRNVTFIADVRTAQIADLEVTQDNAVADGSTANTLQVRVTDANGNALAGQTVSVTADNSAMVASTVITGPDGTVEISVTSQTAGSSTVTATINSSSQSRNVTFVADVRTAKIADLVVTQDGSVADGATANTLRVRVTDAFGNALGGQTVSVLADNGATVAPVVTTQPDGTVEISVTSQTAGVRTVTASINNSSQSRDVTFIADVRTAQIADLVVIKDGVVADGAMANMLRVRVTDANGNTLGGQTVSVMADNGAAVASTMTTKPDGTVEISVTSQTAGTSAVTASINSSSQSRDVTFIADVRTAQIADLVVIKDGSVADGAMANMLRARVTDAFGNALAGQTVSVFAGNGATTAPTVTTQPDGTVEISVTSQTAGVSAVTASINSSSQSRDVTFIADVRTAKIADLVVIKDGSVADGAMANMLQVKVTDANGNVLAGQTVSMMAGNGATVAPTVITEPDGTVEIPVTSQTAGASAVTASINSSNASRNVTFVADVRTAKIADLVVIKDGSVADGAMANTLQVKVTDAFGNALGGQTVSVTAGNSATVTPTVTTQSDGTVEFSVTSQTAGVSAVTATINNHSLSQNVTFVPGDASQLTSTVETNKSNYTVGETITITVTLRDAFDNLVTGAASQLAANSVLTVDGTDPSETGSWVESGGVYTTTRMATIAGTDQHANLQLQTWSDGVTSDRYDIQSGSPAQATSTIATDKNAYIAGETITVAVTLKDAHGNLVEGGESLLSGDNVTVEGAVRSGGWSETAGVYTATWSAQMAGDSHHATLTLPEWGGSKQSESYSIHSGAPVQANSAIRTDKSAYIAGDPLTVTVTLRDEFGNPALGLTSEVIESYIDNFAVGGATPDSLYWVEQNSGEYTIVWTAWVAEENLVASLKLKTWAMEIKSSLYGIQPGAAAQTQSTIVTDKTKYIAGDSITVTVVLKDAQGNFITDGVAQLNEENVQVRNADSIQGNNWVYNGDGKYQRQYMAHFAEANLNAQLKMAGWSDANYSKNYTINRGEVSMFRSQLRIHEVLVVAGADIPVSVLLADEFGNPVNDGLDLLTDDAVYLQNVEKKEGTKWVSVGEGRYERTYRAYKEGENLNSYLHINGWYVNGQPSYTILPFVEVESLSVNGVRFRATDGFPETGFDGAKFTLLLTHNMRNTDYNWTAGIYGINVDSNGEVTLSLLIRSEVTITGKPKNGKGNDVVFKFKIKKWFTSLGAASSNTWDIINASCSYGQMPSSLELAQRPSGGVVPRKVGTLWGEYGNLKTYGNAFSGTDYWTTTQLLGVHEKFNPETGISELGTGKSSGLCVEYY</sequence>
<dbReference type="InterPro" id="IPR003535">
    <property type="entry name" value="Intimin/invasin_bac"/>
</dbReference>
<dbReference type="PROSITE" id="PS51127">
    <property type="entry name" value="BIG1"/>
    <property type="match status" value="23"/>
</dbReference>
<dbReference type="InterPro" id="IPR048658">
    <property type="entry name" value="Invasin_D4"/>
</dbReference>
<feature type="domain" description="Big-1" evidence="6">
    <location>
        <begin position="2613"/>
        <end position="2702"/>
    </location>
</feature>
<comment type="subcellular location">
    <subcellularLocation>
        <location evidence="1">Cell outer membrane</location>
    </subcellularLocation>
</comment>
<feature type="domain" description="Big-1" evidence="6">
    <location>
        <begin position="1055"/>
        <end position="1150"/>
    </location>
</feature>
<dbReference type="PANTHER" id="PTHR39576">
    <property type="entry name" value="ATTACHING AND EFFACING PROTEIN HOMOLOG-RELATED-RELATED"/>
    <property type="match status" value="1"/>
</dbReference>
<feature type="domain" description="Big-1" evidence="6">
    <location>
        <begin position="1255"/>
        <end position="1344"/>
    </location>
</feature>
<feature type="domain" description="Big-1" evidence="6">
    <location>
        <begin position="1643"/>
        <end position="1732"/>
    </location>
</feature>
<feature type="domain" description="Big-1" evidence="6">
    <location>
        <begin position="1837"/>
        <end position="1926"/>
    </location>
</feature>
<dbReference type="Gene3D" id="3.10.100.10">
    <property type="entry name" value="Mannose-Binding Protein A, subunit A"/>
    <property type="match status" value="1"/>
</dbReference>
<proteinExistence type="inferred from homology"/>
<keyword evidence="4" id="KW-0472">Membrane</keyword>
<dbReference type="InterPro" id="IPR015217">
    <property type="entry name" value="Invasin_dom_3"/>
</dbReference>
<dbReference type="FunFam" id="2.60.40.10:FF:000182">
    <property type="entry name" value="Gamma intimin"/>
    <property type="match status" value="1"/>
</dbReference>
<dbReference type="PROSITE" id="PS51782">
    <property type="entry name" value="LYSM"/>
    <property type="match status" value="1"/>
</dbReference>
<dbReference type="InterPro" id="IPR008964">
    <property type="entry name" value="Invasin/intimin_cell_adhesion"/>
</dbReference>
<keyword evidence="3" id="KW-0677">Repeat</keyword>
<feature type="domain" description="Big-1" evidence="6">
    <location>
        <begin position="1449"/>
        <end position="1538"/>
    </location>
</feature>
<feature type="domain" description="Big-1" evidence="6">
    <location>
        <begin position="2419"/>
        <end position="2508"/>
    </location>
</feature>
<dbReference type="SUPFAM" id="SSF49373">
    <property type="entry name" value="Invasin/intimin cell-adhesion fragments"/>
    <property type="match status" value="30"/>
</dbReference>
<evidence type="ECO:0000259" key="7">
    <source>
        <dbReference type="PROSITE" id="PS51782"/>
    </source>
</evidence>
<dbReference type="Gene3D" id="2.40.160.160">
    <property type="entry name" value="Inverse autotransporter, beta-domain"/>
    <property type="match status" value="1"/>
</dbReference>
<feature type="domain" description="Big-1" evidence="6">
    <location>
        <begin position="3001"/>
        <end position="3090"/>
    </location>
</feature>
<keyword evidence="5" id="KW-0998">Cell outer membrane</keyword>
<dbReference type="NCBIfam" id="NF040978">
    <property type="entry name" value="Ve_IatC_Nterm"/>
    <property type="match status" value="1"/>
</dbReference>
<evidence type="ECO:0000256" key="3">
    <source>
        <dbReference type="ARBA" id="ARBA00022737"/>
    </source>
</evidence>
<gene>
    <name evidence="8" type="ORF">C719_001816</name>
</gene>
<dbReference type="RefSeq" id="WP_112925152.1">
    <property type="nucleotide sequence ID" value="NZ_JBJYVI010000104.1"/>
</dbReference>
<evidence type="ECO:0000256" key="5">
    <source>
        <dbReference type="ARBA" id="ARBA00023237"/>
    </source>
</evidence>
<evidence type="ECO:0000259" key="6">
    <source>
        <dbReference type="PROSITE" id="PS51127"/>
    </source>
</evidence>
<feature type="domain" description="Big-1" evidence="6">
    <location>
        <begin position="2322"/>
        <end position="2411"/>
    </location>
</feature>
<feature type="domain" description="Big-1" evidence="6">
    <location>
        <begin position="1740"/>
        <end position="1829"/>
    </location>
</feature>
<feature type="domain" description="Big-1" evidence="6">
    <location>
        <begin position="3098"/>
        <end position="3187"/>
    </location>
</feature>
<dbReference type="Proteomes" id="UP000527548">
    <property type="component" value="Unassembled WGS sequence"/>
</dbReference>
<organism evidence="8 9">
    <name type="scientific">Escherichia coli</name>
    <dbReference type="NCBI Taxonomy" id="562"/>
    <lineage>
        <taxon>Bacteria</taxon>
        <taxon>Pseudomonadati</taxon>
        <taxon>Pseudomonadota</taxon>
        <taxon>Gammaproteobacteria</taxon>
        <taxon>Enterobacterales</taxon>
        <taxon>Enterobacteriaceae</taxon>
        <taxon>Escherichia</taxon>
    </lineage>
</organism>